<feature type="transmembrane region" description="Helical" evidence="1">
    <location>
        <begin position="305"/>
        <end position="326"/>
    </location>
</feature>
<feature type="domain" description="GGDEF" evidence="4">
    <location>
        <begin position="549"/>
        <end position="682"/>
    </location>
</feature>
<dbReference type="InterPro" id="IPR000700">
    <property type="entry name" value="PAS-assoc_C"/>
</dbReference>
<dbReference type="InterPro" id="IPR035919">
    <property type="entry name" value="EAL_sf"/>
</dbReference>
<dbReference type="Pfam" id="PF00990">
    <property type="entry name" value="GGDEF"/>
    <property type="match status" value="1"/>
</dbReference>
<keyword evidence="1" id="KW-1133">Transmembrane helix</keyword>
<dbReference type="SUPFAM" id="SSF55073">
    <property type="entry name" value="Nucleotide cyclase"/>
    <property type="match status" value="1"/>
</dbReference>
<feature type="transmembrane region" description="Helical" evidence="1">
    <location>
        <begin position="15"/>
        <end position="37"/>
    </location>
</feature>
<dbReference type="Gene3D" id="3.30.70.270">
    <property type="match status" value="1"/>
</dbReference>
<feature type="domain" description="EAL" evidence="3">
    <location>
        <begin position="693"/>
        <end position="944"/>
    </location>
</feature>
<gene>
    <name evidence="5" type="ORF">FP66_01045</name>
</gene>
<evidence type="ECO:0000259" key="4">
    <source>
        <dbReference type="PROSITE" id="PS50887"/>
    </source>
</evidence>
<dbReference type="InterPro" id="IPR035965">
    <property type="entry name" value="PAS-like_dom_sf"/>
</dbReference>
<dbReference type="InterPro" id="IPR029787">
    <property type="entry name" value="Nucleotide_cyclase"/>
</dbReference>
<dbReference type="Pfam" id="PF14827">
    <property type="entry name" value="dCache_3"/>
    <property type="match status" value="1"/>
</dbReference>
<dbReference type="InterPro" id="IPR029150">
    <property type="entry name" value="dCache_3"/>
</dbReference>
<dbReference type="InterPro" id="IPR043128">
    <property type="entry name" value="Rev_trsase/Diguanyl_cyclase"/>
</dbReference>
<dbReference type="Pfam" id="PF00563">
    <property type="entry name" value="EAL"/>
    <property type="match status" value="1"/>
</dbReference>
<accession>A0ABR4WVY7</accession>
<evidence type="ECO:0000259" key="3">
    <source>
        <dbReference type="PROSITE" id="PS50883"/>
    </source>
</evidence>
<sequence>MTLPPLFRQRRPLSLTWRVIALSSLLLLVLVSLFSWLSHTTLTRQFQESRLQQHALHHREVRLILQRSEEGLRRLAGLAAASSGLGEALEADDHAAVRASLAAQWPSLQLDAGIDEIRIFDTRGESMANWGSSSELDGPIQDWVSQVIRTETPLTTLRCDVGCRQYAAVPVLIDGRSVGLVILSRTLADVILQVKSVSDSEVALLAASSRSSNDAVPARRLSAWQGQLLALTEEQPGLSLLRRAAERVSLDTLADGPLQLPYEERLKELSAIPVTRIRSTDGAGYLLLISDITDQVLAINHDTRVLLGAGVAGWLAAELLLLAILLGPMARLRRVAGVLPALARGGFDEARQAIPATSKRWPDEIDVLEGTTVELSRQLERLEGEVQARGEQLAERVDELARERDFVSGLLDTARVFIIAQDSAGRISLVNAYALSILEVDETTLIGRRFDDIFPLPGHSPIADAAGAEEEERPLLTVDGRVHTIVWYHAPLTGGGDAGMARLSVGLDITERKAAEGRLTWLAERDPLTELHNRRHFQELVQAALARGGQGALLLLDLDQFKEVNELSGHHAGDRLLREVADVLQFHVGRRGSLARLGGDEFALLLEGADADRAIGTAQQCNQLLEAIQFRASGRLHHAIASIGIVQYPAHGDTPADLMASADVAMYKAKEHHHQRWHLLSTLENAKSELKERVYWVERLRKALQEDDFVLMVQPIMRLADRDVKHYEVLVRMREEDGSLVSPGHFIPVAERNGMIVQLDRWVLRHSLQALRRLQARGISLAVNLSGQSLHDRGLEQFLAEELADSGADPHQLILEVTETAAVTDFSTARGVLQAMRDLGCRTALDDFGVGFSSFHYLGQLPVDYIKIDGSFIRHLTDSSDSRVIVRAIADLAAGFGKQAIAEFVDQEALIPLLCEYGITYGQGYHLGLPQRLESAFGNETNSNQS</sequence>
<dbReference type="SMART" id="SM00267">
    <property type="entry name" value="GGDEF"/>
    <property type="match status" value="1"/>
</dbReference>
<keyword evidence="6" id="KW-1185">Reference proteome</keyword>
<proteinExistence type="predicted"/>
<dbReference type="InterPro" id="IPR000160">
    <property type="entry name" value="GGDEF_dom"/>
</dbReference>
<dbReference type="InterPro" id="IPR050706">
    <property type="entry name" value="Cyclic-di-GMP_PDE-like"/>
</dbReference>
<reference evidence="5 6" key="1">
    <citation type="submission" date="2014-06" db="EMBL/GenBank/DDBJ databases">
        <title>Draft genome sequence of an extremely salt tolerant bacteria Halomonas salina/CIFRI 1.</title>
        <authorList>
            <person name="Behera B.D."/>
            <person name="Meena D.K."/>
            <person name="Das P."/>
            <person name="Maharana J."/>
            <person name="Paria P."/>
            <person name="Sharma A.P."/>
            <person name="Shamsudheen K.V."/>
            <person name="Rijit J."/>
            <person name="Dixit V."/>
            <person name="Verma A."/>
            <person name="Scaria V."/>
            <person name="Sivasubbu S."/>
        </authorList>
    </citation>
    <scope>NUCLEOTIDE SEQUENCE [LARGE SCALE GENOMIC DNA]</scope>
    <source>
        <strain evidence="5 6">CIFRI 1</strain>
    </source>
</reference>
<dbReference type="Gene3D" id="3.30.450.20">
    <property type="entry name" value="PAS domain"/>
    <property type="match status" value="1"/>
</dbReference>
<dbReference type="RefSeq" id="WP_035593834.1">
    <property type="nucleotide sequence ID" value="NZ_JOKD01000010.1"/>
</dbReference>
<dbReference type="PANTHER" id="PTHR33121:SF23">
    <property type="entry name" value="CYCLIC DI-GMP PHOSPHODIESTERASE PDEB"/>
    <property type="match status" value="1"/>
</dbReference>
<keyword evidence="1" id="KW-0472">Membrane</keyword>
<dbReference type="CDD" id="cd01948">
    <property type="entry name" value="EAL"/>
    <property type="match status" value="1"/>
</dbReference>
<evidence type="ECO:0000313" key="5">
    <source>
        <dbReference type="EMBL" id="KGE78902.1"/>
    </source>
</evidence>
<dbReference type="PANTHER" id="PTHR33121">
    <property type="entry name" value="CYCLIC DI-GMP PHOSPHODIESTERASE PDEF"/>
    <property type="match status" value="1"/>
</dbReference>
<dbReference type="SUPFAM" id="SSF55785">
    <property type="entry name" value="PYP-like sensor domain (PAS domain)"/>
    <property type="match status" value="1"/>
</dbReference>
<organism evidence="5 6">
    <name type="scientific">Halomonas salina</name>
    <dbReference type="NCBI Taxonomy" id="42565"/>
    <lineage>
        <taxon>Bacteria</taxon>
        <taxon>Pseudomonadati</taxon>
        <taxon>Pseudomonadota</taxon>
        <taxon>Gammaproteobacteria</taxon>
        <taxon>Oceanospirillales</taxon>
        <taxon>Halomonadaceae</taxon>
        <taxon>Halomonas</taxon>
    </lineage>
</organism>
<dbReference type="Gene3D" id="3.20.20.450">
    <property type="entry name" value="EAL domain"/>
    <property type="match status" value="1"/>
</dbReference>
<protein>
    <submittedName>
        <fullName evidence="5">Diguanylate cyclase</fullName>
    </submittedName>
</protein>
<dbReference type="SMART" id="SM00052">
    <property type="entry name" value="EAL"/>
    <property type="match status" value="1"/>
</dbReference>
<dbReference type="PROSITE" id="PS50883">
    <property type="entry name" value="EAL"/>
    <property type="match status" value="1"/>
</dbReference>
<comment type="caution">
    <text evidence="5">The sequence shown here is derived from an EMBL/GenBank/DDBJ whole genome shotgun (WGS) entry which is preliminary data.</text>
</comment>
<feature type="domain" description="PAC" evidence="2">
    <location>
        <begin position="469"/>
        <end position="521"/>
    </location>
</feature>
<keyword evidence="1" id="KW-0812">Transmembrane</keyword>
<dbReference type="CDD" id="cd01949">
    <property type="entry name" value="GGDEF"/>
    <property type="match status" value="1"/>
</dbReference>
<name>A0ABR4WVY7_9GAMM</name>
<dbReference type="Proteomes" id="UP000029721">
    <property type="component" value="Unassembled WGS sequence"/>
</dbReference>
<evidence type="ECO:0000256" key="1">
    <source>
        <dbReference type="SAM" id="Phobius"/>
    </source>
</evidence>
<evidence type="ECO:0000259" key="2">
    <source>
        <dbReference type="PROSITE" id="PS50113"/>
    </source>
</evidence>
<dbReference type="EMBL" id="JOKD01000010">
    <property type="protein sequence ID" value="KGE78902.1"/>
    <property type="molecule type" value="Genomic_DNA"/>
</dbReference>
<dbReference type="NCBIfam" id="TIGR00254">
    <property type="entry name" value="GGDEF"/>
    <property type="match status" value="1"/>
</dbReference>
<dbReference type="InterPro" id="IPR001633">
    <property type="entry name" value="EAL_dom"/>
</dbReference>
<evidence type="ECO:0000313" key="6">
    <source>
        <dbReference type="Proteomes" id="UP000029721"/>
    </source>
</evidence>
<dbReference type="SUPFAM" id="SSF141868">
    <property type="entry name" value="EAL domain-like"/>
    <property type="match status" value="1"/>
</dbReference>
<dbReference type="PROSITE" id="PS50113">
    <property type="entry name" value="PAC"/>
    <property type="match status" value="1"/>
</dbReference>
<dbReference type="PROSITE" id="PS50887">
    <property type="entry name" value="GGDEF"/>
    <property type="match status" value="1"/>
</dbReference>